<feature type="domain" description="Aminoacyl-transfer RNA synthetases class-II family profile" evidence="7">
    <location>
        <begin position="168"/>
        <end position="618"/>
    </location>
</feature>
<evidence type="ECO:0000256" key="2">
    <source>
        <dbReference type="ARBA" id="ARBA00022598"/>
    </source>
</evidence>
<gene>
    <name evidence="8" type="ORF">LAME_0D09076G</name>
</gene>
<evidence type="ECO:0000256" key="5">
    <source>
        <dbReference type="ARBA" id="ARBA00022917"/>
    </source>
</evidence>
<dbReference type="HAMAP" id="MF_00044">
    <property type="entry name" value="Asp_tRNA_synth_type1"/>
    <property type="match status" value="1"/>
</dbReference>
<protein>
    <submittedName>
        <fullName evidence="8">LAME_0D09076g1_1</fullName>
    </submittedName>
</protein>
<dbReference type="InterPro" id="IPR002312">
    <property type="entry name" value="Asp/Asn-tRNA-synth_IIb"/>
</dbReference>
<dbReference type="Pfam" id="PF00152">
    <property type="entry name" value="tRNA-synt_2"/>
    <property type="match status" value="1"/>
</dbReference>
<dbReference type="AlphaFoldDB" id="A0A1G4JB02"/>
<evidence type="ECO:0000256" key="1">
    <source>
        <dbReference type="ARBA" id="ARBA00006303"/>
    </source>
</evidence>
<dbReference type="InterPro" id="IPR004524">
    <property type="entry name" value="Asp-tRNA-ligase_1"/>
</dbReference>
<keyword evidence="2" id="KW-0436">Ligase</keyword>
<evidence type="ECO:0000256" key="4">
    <source>
        <dbReference type="ARBA" id="ARBA00022840"/>
    </source>
</evidence>
<dbReference type="PROSITE" id="PS50862">
    <property type="entry name" value="AA_TRNA_LIGASE_II"/>
    <property type="match status" value="1"/>
</dbReference>
<dbReference type="InterPro" id="IPR006195">
    <property type="entry name" value="aa-tRNA-synth_II"/>
</dbReference>
<evidence type="ECO:0000313" key="8">
    <source>
        <dbReference type="EMBL" id="SCU87178.1"/>
    </source>
</evidence>
<dbReference type="Gene3D" id="2.40.50.140">
    <property type="entry name" value="Nucleic acid-binding proteins"/>
    <property type="match status" value="1"/>
</dbReference>
<keyword evidence="3" id="KW-0547">Nucleotide-binding</keyword>
<evidence type="ECO:0000259" key="7">
    <source>
        <dbReference type="PROSITE" id="PS50862"/>
    </source>
</evidence>
<dbReference type="GO" id="GO:0005739">
    <property type="term" value="C:mitochondrion"/>
    <property type="evidence" value="ECO:0007669"/>
    <property type="project" value="TreeGrafter"/>
</dbReference>
<organism evidence="8 9">
    <name type="scientific">Lachancea meyersii CBS 8951</name>
    <dbReference type="NCBI Taxonomy" id="1266667"/>
    <lineage>
        <taxon>Eukaryota</taxon>
        <taxon>Fungi</taxon>
        <taxon>Dikarya</taxon>
        <taxon>Ascomycota</taxon>
        <taxon>Saccharomycotina</taxon>
        <taxon>Saccharomycetes</taxon>
        <taxon>Saccharomycetales</taxon>
        <taxon>Saccharomycetaceae</taxon>
        <taxon>Lachancea</taxon>
    </lineage>
</organism>
<keyword evidence="9" id="KW-1185">Reference proteome</keyword>
<dbReference type="InterPro" id="IPR045864">
    <property type="entry name" value="aa-tRNA-synth_II/BPL/LPL"/>
</dbReference>
<dbReference type="InterPro" id="IPR004115">
    <property type="entry name" value="GAD-like_sf"/>
</dbReference>
<dbReference type="SUPFAM" id="SSF55681">
    <property type="entry name" value="Class II aaRS and biotin synthetases"/>
    <property type="match status" value="1"/>
</dbReference>
<dbReference type="PANTHER" id="PTHR22594">
    <property type="entry name" value="ASPARTYL/LYSYL-TRNA SYNTHETASE"/>
    <property type="match status" value="1"/>
</dbReference>
<dbReference type="GO" id="GO:0005524">
    <property type="term" value="F:ATP binding"/>
    <property type="evidence" value="ECO:0007669"/>
    <property type="project" value="UniProtKB-KW"/>
</dbReference>
<comment type="similarity">
    <text evidence="1">Belongs to the class-II aminoacyl-tRNA synthetase family. Type 1 subfamily.</text>
</comment>
<dbReference type="GO" id="GO:0006422">
    <property type="term" value="P:aspartyl-tRNA aminoacylation"/>
    <property type="evidence" value="ECO:0007669"/>
    <property type="project" value="TreeGrafter"/>
</dbReference>
<sequence length="649" mass="74245">MLTRRLDCLSRHSRNFTTKVLSSEIKERFSFASNSVHIRNLPNTNASTKVTLNGWIDKKPKKVGKDLIFGTLRDTKGDCIQLVDSQLLLKSANVEDVVQVEGHLNLKKTNDDKAAPQYEIQLSHLKVLNKSGKKPSQLLDYKKEGNYPPDLRYLQLRLPKYQVFLRKRHEIAQNVREHLNLAGFTEIETPILFKSTPEGAREFLVPTRNKINSEPAFYALPQSPQQYKQLLMASGVERYYQIARCFRDEDLRSDRQPEFTQIDMEMAFSSGEQVMERVESMVTDTWKKLSSSGKLHTVNRGKIVSINDTQSVTKMTYRDAMTRYGIDKPDLRFPNLKIIDLKEFKAYGVENKNFPVFEVLVLRNAFDTMENYKKNWSILSDEHQYNSRSPIVVPIDSIEMQNNWFEKFMPIANFENPTMMTRFLNIKQGDIVCGATRQPNHTLFENPTPLGRLRQLVTQTELGSKLYKETDHAVAAWIVEFPLFAPLEQESTPGSKKQRFPVYREGEFTSSHHPFTMVNLNDLAKLQKDPLSCSGLHYDFVVNGTELGGGSTRIHDPELQNYVFKSILKIKNPERLFGHLLTAFECGTPPHAGFAVGFDRMCAMMCGTDNIRDVIAFPKSISGSDQVVQSPSAVPEEILKEYNISFSTK</sequence>
<dbReference type="InterPro" id="IPR012340">
    <property type="entry name" value="NA-bd_OB-fold"/>
</dbReference>
<evidence type="ECO:0000313" key="9">
    <source>
        <dbReference type="Proteomes" id="UP000191144"/>
    </source>
</evidence>
<dbReference type="Gene3D" id="3.30.930.10">
    <property type="entry name" value="Bira Bifunctional Protein, Domain 2"/>
    <property type="match status" value="1"/>
</dbReference>
<dbReference type="CDD" id="cd04321">
    <property type="entry name" value="ScAspRS_mt_like_N"/>
    <property type="match status" value="1"/>
</dbReference>
<name>A0A1G4JB02_9SACH</name>
<dbReference type="GO" id="GO:0004815">
    <property type="term" value="F:aspartate-tRNA ligase activity"/>
    <property type="evidence" value="ECO:0007669"/>
    <property type="project" value="TreeGrafter"/>
</dbReference>
<dbReference type="SUPFAM" id="SSF50249">
    <property type="entry name" value="Nucleic acid-binding proteins"/>
    <property type="match status" value="1"/>
</dbReference>
<dbReference type="PRINTS" id="PR01042">
    <property type="entry name" value="TRNASYNTHASP"/>
</dbReference>
<keyword evidence="6" id="KW-0030">Aminoacyl-tRNA synthetase</keyword>
<dbReference type="PANTHER" id="PTHR22594:SF5">
    <property type="entry name" value="ASPARTATE--TRNA LIGASE, MITOCHONDRIAL"/>
    <property type="match status" value="1"/>
</dbReference>
<proteinExistence type="inferred from homology"/>
<evidence type="ECO:0000256" key="6">
    <source>
        <dbReference type="ARBA" id="ARBA00023146"/>
    </source>
</evidence>
<dbReference type="EMBL" id="LT598482">
    <property type="protein sequence ID" value="SCU87178.1"/>
    <property type="molecule type" value="Genomic_DNA"/>
</dbReference>
<evidence type="ECO:0000256" key="3">
    <source>
        <dbReference type="ARBA" id="ARBA00022741"/>
    </source>
</evidence>
<reference evidence="9" key="1">
    <citation type="submission" date="2016-03" db="EMBL/GenBank/DDBJ databases">
        <authorList>
            <person name="Devillers Hugo."/>
        </authorList>
    </citation>
    <scope>NUCLEOTIDE SEQUENCE [LARGE SCALE GENOMIC DNA]</scope>
</reference>
<dbReference type="InterPro" id="IPR004364">
    <property type="entry name" value="Aa-tRNA-synt_II"/>
</dbReference>
<accession>A0A1G4JB02</accession>
<dbReference type="Proteomes" id="UP000191144">
    <property type="component" value="Chromosome D"/>
</dbReference>
<dbReference type="NCBIfam" id="NF001750">
    <property type="entry name" value="PRK00476.1"/>
    <property type="match status" value="1"/>
</dbReference>
<dbReference type="Gene3D" id="3.30.1360.30">
    <property type="entry name" value="GAD-like domain"/>
    <property type="match status" value="1"/>
</dbReference>
<dbReference type="OrthoDB" id="439710at2759"/>
<dbReference type="NCBIfam" id="TIGR00459">
    <property type="entry name" value="aspS_bact"/>
    <property type="match status" value="1"/>
</dbReference>
<keyword evidence="5" id="KW-0648">Protein biosynthesis</keyword>
<keyword evidence="4" id="KW-0067">ATP-binding</keyword>